<evidence type="ECO:0008006" key="4">
    <source>
        <dbReference type="Google" id="ProtNLM"/>
    </source>
</evidence>
<evidence type="ECO:0000256" key="1">
    <source>
        <dbReference type="SAM" id="MobiDB-lite"/>
    </source>
</evidence>
<comment type="caution">
    <text evidence="2">The sequence shown here is derived from an EMBL/GenBank/DDBJ whole genome shotgun (WGS) entry which is preliminary data.</text>
</comment>
<dbReference type="Proteomes" id="UP000247832">
    <property type="component" value="Unassembled WGS sequence"/>
</dbReference>
<keyword evidence="3" id="KW-1185">Reference proteome</keyword>
<name>A0A2V5L5C1_9MICC</name>
<feature type="region of interest" description="Disordered" evidence="1">
    <location>
        <begin position="17"/>
        <end position="36"/>
    </location>
</feature>
<evidence type="ECO:0000313" key="3">
    <source>
        <dbReference type="Proteomes" id="UP000247832"/>
    </source>
</evidence>
<proteinExistence type="predicted"/>
<accession>A0A2V5L5C1</accession>
<protein>
    <recommendedName>
        <fullName evidence="4">DUF4280 domain-containing protein</fullName>
    </recommendedName>
</protein>
<sequence>MPGPLLHVGATVLCAHGGQAQPTTPNPRVSVGGQPTVTVSPPWAVAGCPMPPPSAGNGPCVTATWTTSATRLTSGGQPLLLADSQALCTPTATPLLPVAFQLRATGI</sequence>
<dbReference type="EMBL" id="QJVD01000014">
    <property type="protein sequence ID" value="PYI66569.1"/>
    <property type="molecule type" value="Genomic_DNA"/>
</dbReference>
<feature type="compositionally biased region" description="Polar residues" evidence="1">
    <location>
        <begin position="20"/>
        <end position="36"/>
    </location>
</feature>
<evidence type="ECO:0000313" key="2">
    <source>
        <dbReference type="EMBL" id="PYI66569.1"/>
    </source>
</evidence>
<dbReference type="AlphaFoldDB" id="A0A2V5L5C1"/>
<dbReference type="OrthoDB" id="675629at2"/>
<gene>
    <name evidence="2" type="ORF">CVV68_13440</name>
</gene>
<organism evidence="2 3">
    <name type="scientific">Arthrobacter livingstonensis</name>
    <dbReference type="NCBI Taxonomy" id="670078"/>
    <lineage>
        <taxon>Bacteria</taxon>
        <taxon>Bacillati</taxon>
        <taxon>Actinomycetota</taxon>
        <taxon>Actinomycetes</taxon>
        <taxon>Micrococcales</taxon>
        <taxon>Micrococcaceae</taxon>
        <taxon>Arthrobacter</taxon>
    </lineage>
</organism>
<dbReference type="RefSeq" id="WP_110501526.1">
    <property type="nucleotide sequence ID" value="NZ_QJVD01000014.1"/>
</dbReference>
<reference evidence="2 3" key="1">
    <citation type="submission" date="2018-05" db="EMBL/GenBank/DDBJ databases">
        <title>Genetic diversity of glacier-inhabiting Cryobacterium bacteria in China and description of Cryobacterium mengkeensis sp. nov. and Arthrobacter glacialis sp. nov.</title>
        <authorList>
            <person name="Liu Q."/>
            <person name="Xin Y.-H."/>
        </authorList>
    </citation>
    <scope>NUCLEOTIDE SEQUENCE [LARGE SCALE GENOMIC DNA]</scope>
    <source>
        <strain evidence="2 3">LI2</strain>
    </source>
</reference>